<evidence type="ECO:0000313" key="3">
    <source>
        <dbReference type="Proteomes" id="UP000324974"/>
    </source>
</evidence>
<feature type="domain" description="Transposase IS4-like" evidence="1">
    <location>
        <begin position="146"/>
        <end position="322"/>
    </location>
</feature>
<dbReference type="Pfam" id="PF01609">
    <property type="entry name" value="DDE_Tnp_1"/>
    <property type="match status" value="1"/>
</dbReference>
<dbReference type="InterPro" id="IPR053172">
    <property type="entry name" value="Tn903_transposase"/>
</dbReference>
<gene>
    <name evidence="2" type="ORF">PX52LOC_02731</name>
</gene>
<dbReference type="OrthoDB" id="3078172at2"/>
<evidence type="ECO:0000259" key="1">
    <source>
        <dbReference type="Pfam" id="PF01609"/>
    </source>
</evidence>
<keyword evidence="3" id="KW-1185">Reference proteome</keyword>
<protein>
    <submittedName>
        <fullName evidence="2">IS4/IS5 family transposase</fullName>
    </submittedName>
</protein>
<dbReference type="GO" id="GO:0003677">
    <property type="term" value="F:DNA binding"/>
    <property type="evidence" value="ECO:0007669"/>
    <property type="project" value="InterPro"/>
</dbReference>
<dbReference type="Proteomes" id="UP000324974">
    <property type="component" value="Chromosome"/>
</dbReference>
<organism evidence="2 3">
    <name type="scientific">Limnoglobus roseus</name>
    <dbReference type="NCBI Taxonomy" id="2598579"/>
    <lineage>
        <taxon>Bacteria</taxon>
        <taxon>Pseudomonadati</taxon>
        <taxon>Planctomycetota</taxon>
        <taxon>Planctomycetia</taxon>
        <taxon>Gemmatales</taxon>
        <taxon>Gemmataceae</taxon>
        <taxon>Limnoglobus</taxon>
    </lineage>
</organism>
<dbReference type="KEGG" id="lrs:PX52LOC_02731"/>
<dbReference type="PANTHER" id="PTHR34631:SF3">
    <property type="entry name" value="ISSOD12 TRANSPOSASE TNPA_ISSOD12"/>
    <property type="match status" value="1"/>
</dbReference>
<proteinExistence type="predicted"/>
<dbReference type="EMBL" id="CP042425">
    <property type="protein sequence ID" value="QEL15795.1"/>
    <property type="molecule type" value="Genomic_DNA"/>
</dbReference>
<evidence type="ECO:0000313" key="2">
    <source>
        <dbReference type="EMBL" id="QEL15795.1"/>
    </source>
</evidence>
<accession>A0A5C1AB43</accession>
<dbReference type="RefSeq" id="WP_149110575.1">
    <property type="nucleotide sequence ID" value="NZ_CP042425.1"/>
</dbReference>
<reference evidence="3" key="1">
    <citation type="submission" date="2019-08" db="EMBL/GenBank/DDBJ databases">
        <title>Limnoglobus roseus gen. nov., sp. nov., a novel freshwater planctomycete with a giant genome from the family Gemmataceae.</title>
        <authorList>
            <person name="Kulichevskaya I.S."/>
            <person name="Naumoff D.G."/>
            <person name="Miroshnikov K."/>
            <person name="Ivanova A."/>
            <person name="Philippov D.A."/>
            <person name="Hakobyan A."/>
            <person name="Rijpstra I.C."/>
            <person name="Sinninghe Damste J.S."/>
            <person name="Liesack W."/>
            <person name="Dedysh S.N."/>
        </authorList>
    </citation>
    <scope>NUCLEOTIDE SEQUENCE [LARGE SCALE GENOMIC DNA]</scope>
    <source>
        <strain evidence="3">PX52</strain>
    </source>
</reference>
<dbReference type="PANTHER" id="PTHR34631">
    <property type="match status" value="1"/>
</dbReference>
<sequence length="349" mass="39586">MIAARLVCERDHGGKAPAIVVDDVPKKPTYKQNWKAYNTAQSVEKDRFQELLFDLCRGVAEPDRTGMRGRKPFSMKDSLFAMTFKVYSTISGRRFSSDLRQAHARGHMDRLMAGGLKVCEFMENEAFTPLLKSLIVQSSLPLKSVDTKFAIDSSGFSTSRFERWFDQKYGVTRQKCHWVKVHICCGVNTHIVTAVRILDKDSADAPQFTPLVKETAQEFVIEEVSADKAYASVENFETVANCGGTGFIAFKSNHTGGSGGLFERMFHYFQFRREEFLKHYHQRSNIESTFSMIKRKFGDSLRSKTDTALVNETLCKILCHNLVVLIHEQHELGIEAEFWKNTPKAVAAV</sequence>
<dbReference type="InterPro" id="IPR002559">
    <property type="entry name" value="Transposase_11"/>
</dbReference>
<name>A0A5C1AB43_9BACT</name>
<dbReference type="AlphaFoldDB" id="A0A5C1AB43"/>
<dbReference type="GO" id="GO:0004803">
    <property type="term" value="F:transposase activity"/>
    <property type="evidence" value="ECO:0007669"/>
    <property type="project" value="InterPro"/>
</dbReference>
<dbReference type="GO" id="GO:0006313">
    <property type="term" value="P:DNA transposition"/>
    <property type="evidence" value="ECO:0007669"/>
    <property type="project" value="InterPro"/>
</dbReference>